<evidence type="ECO:0000256" key="9">
    <source>
        <dbReference type="ARBA" id="ARBA00047883"/>
    </source>
</evidence>
<dbReference type="Gene3D" id="3.20.20.70">
    <property type="entry name" value="Aldolase class I"/>
    <property type="match status" value="1"/>
</dbReference>
<evidence type="ECO:0000256" key="8">
    <source>
        <dbReference type="ARBA" id="ARBA00047851"/>
    </source>
</evidence>
<feature type="binding site" evidence="10">
    <location>
        <position position="174"/>
    </location>
    <ligand>
        <name>2-[(2R,5Z)-2-carboxy-4-methylthiazol-5(2H)-ylidene]ethyl phosphate</name>
        <dbReference type="ChEBI" id="CHEBI:62899"/>
    </ligand>
</feature>
<keyword evidence="5 10" id="KW-0460">Magnesium</keyword>
<feature type="binding site" evidence="10">
    <location>
        <begin position="39"/>
        <end position="43"/>
    </location>
    <ligand>
        <name>4-amino-2-methyl-5-(diphosphooxymethyl)pyrimidine</name>
        <dbReference type="ChEBI" id="CHEBI:57841"/>
    </ligand>
</feature>
<evidence type="ECO:0000256" key="7">
    <source>
        <dbReference type="ARBA" id="ARBA00047334"/>
    </source>
</evidence>
<evidence type="ECO:0000256" key="1">
    <source>
        <dbReference type="ARBA" id="ARBA00003814"/>
    </source>
</evidence>
<dbReference type="NCBIfam" id="TIGR00693">
    <property type="entry name" value="thiE"/>
    <property type="match status" value="1"/>
</dbReference>
<dbReference type="HAMAP" id="MF_00097">
    <property type="entry name" value="TMP_synthase"/>
    <property type="match status" value="1"/>
</dbReference>
<dbReference type="RefSeq" id="WP_025386858.1">
    <property type="nucleotide sequence ID" value="NZ_CP004350.1"/>
</dbReference>
<feature type="binding site" evidence="10">
    <location>
        <position position="95"/>
    </location>
    <ligand>
        <name>Mg(2+)</name>
        <dbReference type="ChEBI" id="CHEBI:18420"/>
    </ligand>
</feature>
<sequence>MSSSQDYGIYLVTDPVLCGARGVVETVRLAVDGGVHTVQLRDKHASFDQQLSQLEQLAEVIDGRAKLVINDRLDVAVEAQRRGIAIDGVHLGQADEAVLTAREELGTGAIIGLTANTEEHLAAVAALPAGTVDYVGVGVIRPTSTKPDHPPALGIAGFAHLTAISPVPTVAIGGVLAEDIADLRAAGAAGVCFVSALCAAEDPEHVARSMADAWNQSTYIKE</sequence>
<dbReference type="GO" id="GO:0016301">
    <property type="term" value="F:kinase activity"/>
    <property type="evidence" value="ECO:0007669"/>
    <property type="project" value="UniProtKB-KW"/>
</dbReference>
<dbReference type="Proteomes" id="UP000019226">
    <property type="component" value="Chromosome"/>
</dbReference>
<dbReference type="InterPro" id="IPR022998">
    <property type="entry name" value="ThiamineP_synth_TenI"/>
</dbReference>
<keyword evidence="3 10" id="KW-0808">Transferase</keyword>
<evidence type="ECO:0000256" key="12">
    <source>
        <dbReference type="RuleBase" id="RU004253"/>
    </source>
</evidence>
<feature type="binding site" evidence="10">
    <location>
        <begin position="143"/>
        <end position="145"/>
    </location>
    <ligand>
        <name>2-[(2R,5Z)-2-carboxy-4-methylthiazol-5(2H)-ylidene]ethyl phosphate</name>
        <dbReference type="ChEBI" id="CHEBI:62899"/>
    </ligand>
</feature>
<gene>
    <name evidence="10" type="primary">thiE</name>
    <name evidence="14" type="ORF">CCASEI_00590</name>
</gene>
<feature type="domain" description="Thiamine phosphate synthase/TenI" evidence="13">
    <location>
        <begin position="9"/>
        <end position="197"/>
    </location>
</feature>
<dbReference type="PANTHER" id="PTHR20857">
    <property type="entry name" value="THIAMINE-PHOSPHATE PYROPHOSPHORYLASE"/>
    <property type="match status" value="1"/>
</dbReference>
<dbReference type="CDD" id="cd00564">
    <property type="entry name" value="TMP_TenI"/>
    <property type="match status" value="1"/>
</dbReference>
<keyword evidence="14" id="KW-0418">Kinase</keyword>
<feature type="binding site" evidence="10">
    <location>
        <position position="114"/>
    </location>
    <ligand>
        <name>4-amino-2-methyl-5-(diphosphooxymethyl)pyrimidine</name>
        <dbReference type="ChEBI" id="CHEBI:57841"/>
    </ligand>
</feature>
<accession>A0ABN4CBM3</accession>
<proteinExistence type="inferred from homology"/>
<keyword evidence="6 10" id="KW-0784">Thiamine biosynthesis</keyword>
<feature type="binding site" evidence="10">
    <location>
        <position position="146"/>
    </location>
    <ligand>
        <name>4-amino-2-methyl-5-(diphosphooxymethyl)pyrimidine</name>
        <dbReference type="ChEBI" id="CHEBI:57841"/>
    </ligand>
</feature>
<dbReference type="SUPFAM" id="SSF51391">
    <property type="entry name" value="Thiamin phosphate synthase"/>
    <property type="match status" value="1"/>
</dbReference>
<comment type="similarity">
    <text evidence="10 11">Belongs to the thiamine-phosphate synthase family.</text>
</comment>
<evidence type="ECO:0000256" key="3">
    <source>
        <dbReference type="ARBA" id="ARBA00022679"/>
    </source>
</evidence>
<comment type="function">
    <text evidence="1 10">Condenses 4-methyl-5-(beta-hydroxyethyl)thiazole monophosphate (THZ-P) and 2-methyl-4-amino-5-hydroxymethyl pyrimidine pyrophosphate (HMP-PP) to form thiamine monophosphate (TMP).</text>
</comment>
<evidence type="ECO:0000259" key="13">
    <source>
        <dbReference type="Pfam" id="PF02581"/>
    </source>
</evidence>
<evidence type="ECO:0000256" key="2">
    <source>
        <dbReference type="ARBA" id="ARBA00005165"/>
    </source>
</evidence>
<dbReference type="InterPro" id="IPR036206">
    <property type="entry name" value="ThiamineP_synth_sf"/>
</dbReference>
<comment type="cofactor">
    <cofactor evidence="10">
        <name>Mg(2+)</name>
        <dbReference type="ChEBI" id="CHEBI:18420"/>
    </cofactor>
    <text evidence="10">Binds 1 Mg(2+) ion per subunit.</text>
</comment>
<feature type="binding site" evidence="10">
    <location>
        <begin position="194"/>
        <end position="195"/>
    </location>
    <ligand>
        <name>2-[(2R,5Z)-2-carboxy-4-methylthiazol-5(2H)-ylidene]ethyl phosphate</name>
        <dbReference type="ChEBI" id="CHEBI:62899"/>
    </ligand>
</feature>
<dbReference type="EC" id="2.5.1.3" evidence="10"/>
<dbReference type="GeneID" id="82876335"/>
<evidence type="ECO:0000256" key="10">
    <source>
        <dbReference type="HAMAP-Rule" id="MF_00097"/>
    </source>
</evidence>
<evidence type="ECO:0000256" key="5">
    <source>
        <dbReference type="ARBA" id="ARBA00022842"/>
    </source>
</evidence>
<comment type="catalytic activity">
    <reaction evidence="8 10 11">
        <text>2-(2-carboxy-4-methylthiazol-5-yl)ethyl phosphate + 4-amino-2-methyl-5-(diphosphooxymethyl)pyrimidine + 2 H(+) = thiamine phosphate + CO2 + diphosphate</text>
        <dbReference type="Rhea" id="RHEA:47848"/>
        <dbReference type="ChEBI" id="CHEBI:15378"/>
        <dbReference type="ChEBI" id="CHEBI:16526"/>
        <dbReference type="ChEBI" id="CHEBI:33019"/>
        <dbReference type="ChEBI" id="CHEBI:37575"/>
        <dbReference type="ChEBI" id="CHEBI:57841"/>
        <dbReference type="ChEBI" id="CHEBI:62890"/>
        <dbReference type="EC" id="2.5.1.3"/>
    </reaction>
</comment>
<evidence type="ECO:0000256" key="11">
    <source>
        <dbReference type="RuleBase" id="RU003826"/>
    </source>
</evidence>
<reference evidence="15" key="1">
    <citation type="submission" date="2013-02" db="EMBL/GenBank/DDBJ databases">
        <title>The complete genome sequence of Corynebacterium casei LMG S-19264 (=DSM 44701).</title>
        <authorList>
            <person name="Ruckert C."/>
            <person name="Albersmeier A."/>
            <person name="Kalinowski J."/>
        </authorList>
    </citation>
    <scope>NUCLEOTIDE SEQUENCE [LARGE SCALE GENOMIC DNA]</scope>
    <source>
        <strain evidence="15">LMG S-19264</strain>
    </source>
</reference>
<comment type="catalytic activity">
    <reaction evidence="9 10 11">
        <text>2-[(2R,5Z)-2-carboxy-4-methylthiazol-5(2H)-ylidene]ethyl phosphate + 4-amino-2-methyl-5-(diphosphooxymethyl)pyrimidine + 2 H(+) = thiamine phosphate + CO2 + diphosphate</text>
        <dbReference type="Rhea" id="RHEA:47844"/>
        <dbReference type="ChEBI" id="CHEBI:15378"/>
        <dbReference type="ChEBI" id="CHEBI:16526"/>
        <dbReference type="ChEBI" id="CHEBI:33019"/>
        <dbReference type="ChEBI" id="CHEBI:37575"/>
        <dbReference type="ChEBI" id="CHEBI:57841"/>
        <dbReference type="ChEBI" id="CHEBI:62899"/>
        <dbReference type="EC" id="2.5.1.3"/>
    </reaction>
</comment>
<keyword evidence="15" id="KW-1185">Reference proteome</keyword>
<evidence type="ECO:0000313" key="14">
    <source>
        <dbReference type="EMBL" id="AHI18703.1"/>
    </source>
</evidence>
<dbReference type="Pfam" id="PF02581">
    <property type="entry name" value="TMP-TENI"/>
    <property type="match status" value="1"/>
</dbReference>
<dbReference type="InterPro" id="IPR034291">
    <property type="entry name" value="TMP_synthase"/>
</dbReference>
<dbReference type="PANTHER" id="PTHR20857:SF23">
    <property type="entry name" value="THIAMINE BIOSYNTHETIC BIFUNCTIONAL ENZYME"/>
    <property type="match status" value="1"/>
</dbReference>
<feature type="binding site" evidence="10">
    <location>
        <position position="70"/>
    </location>
    <ligand>
        <name>4-amino-2-methyl-5-(diphosphooxymethyl)pyrimidine</name>
        <dbReference type="ChEBI" id="CHEBI:57841"/>
    </ligand>
</feature>
<evidence type="ECO:0000313" key="15">
    <source>
        <dbReference type="Proteomes" id="UP000019226"/>
    </source>
</evidence>
<organism evidence="14 15">
    <name type="scientific">Corynebacterium casei LMG S-19264</name>
    <dbReference type="NCBI Taxonomy" id="1285583"/>
    <lineage>
        <taxon>Bacteria</taxon>
        <taxon>Bacillati</taxon>
        <taxon>Actinomycetota</taxon>
        <taxon>Actinomycetes</taxon>
        <taxon>Mycobacteriales</taxon>
        <taxon>Corynebacteriaceae</taxon>
        <taxon>Corynebacterium</taxon>
    </lineage>
</organism>
<dbReference type="InterPro" id="IPR013785">
    <property type="entry name" value="Aldolase_TIM"/>
</dbReference>
<dbReference type="EMBL" id="CP004350">
    <property type="protein sequence ID" value="AHI18703.1"/>
    <property type="molecule type" value="Genomic_DNA"/>
</dbReference>
<comment type="pathway">
    <text evidence="2 10 12">Cofactor biosynthesis; thiamine diphosphate biosynthesis; thiamine phosphate from 4-amino-2-methyl-5-diphosphomethylpyrimidine and 4-methyl-5-(2-phosphoethyl)-thiazole: step 1/1.</text>
</comment>
<protein>
    <recommendedName>
        <fullName evidence="10">Thiamine-phosphate synthase</fullName>
        <shortName evidence="10">TP synthase</shortName>
        <shortName evidence="10">TPS</shortName>
        <ecNumber evidence="10">2.5.1.3</ecNumber>
    </recommendedName>
    <alternativeName>
        <fullName evidence="10">Thiamine-phosphate pyrophosphorylase</fullName>
        <shortName evidence="10">TMP pyrophosphorylase</shortName>
        <shortName evidence="10">TMP-PPase</shortName>
    </alternativeName>
</protein>
<evidence type="ECO:0000256" key="4">
    <source>
        <dbReference type="ARBA" id="ARBA00022723"/>
    </source>
</evidence>
<keyword evidence="4 10" id="KW-0479">Metal-binding</keyword>
<feature type="binding site" evidence="10">
    <location>
        <position position="71"/>
    </location>
    <ligand>
        <name>Mg(2+)</name>
        <dbReference type="ChEBI" id="CHEBI:18420"/>
    </ligand>
</feature>
<evidence type="ECO:0000256" key="6">
    <source>
        <dbReference type="ARBA" id="ARBA00022977"/>
    </source>
</evidence>
<comment type="catalytic activity">
    <reaction evidence="7 10 11">
        <text>4-methyl-5-(2-phosphooxyethyl)-thiazole + 4-amino-2-methyl-5-(diphosphooxymethyl)pyrimidine + H(+) = thiamine phosphate + diphosphate</text>
        <dbReference type="Rhea" id="RHEA:22328"/>
        <dbReference type="ChEBI" id="CHEBI:15378"/>
        <dbReference type="ChEBI" id="CHEBI:33019"/>
        <dbReference type="ChEBI" id="CHEBI:37575"/>
        <dbReference type="ChEBI" id="CHEBI:57841"/>
        <dbReference type="ChEBI" id="CHEBI:58296"/>
        <dbReference type="EC" id="2.5.1.3"/>
    </reaction>
</comment>
<name>A0ABN4CBM3_9CORY</name>